<dbReference type="GO" id="GO:0042956">
    <property type="term" value="P:maltodextrin transmembrane transport"/>
    <property type="evidence" value="ECO:0007669"/>
    <property type="project" value="TreeGrafter"/>
</dbReference>
<dbReference type="GO" id="GO:0055052">
    <property type="term" value="C:ATP-binding cassette (ABC) transporter complex, substrate-binding subunit-containing"/>
    <property type="evidence" value="ECO:0007669"/>
    <property type="project" value="TreeGrafter"/>
</dbReference>
<evidence type="ECO:0000313" key="5">
    <source>
        <dbReference type="Proteomes" id="UP000184550"/>
    </source>
</evidence>
<evidence type="ECO:0000256" key="3">
    <source>
        <dbReference type="ARBA" id="ARBA00022729"/>
    </source>
</evidence>
<comment type="caution">
    <text evidence="4">The sequence shown here is derived from an EMBL/GenBank/DDBJ whole genome shotgun (WGS) entry which is preliminary data.</text>
</comment>
<keyword evidence="3" id="KW-0732">Signal</keyword>
<gene>
    <name evidence="4" type="primary">ugpB</name>
    <name evidence="4" type="ORF">PL8927_600366</name>
</gene>
<dbReference type="InterPro" id="IPR006059">
    <property type="entry name" value="SBP"/>
</dbReference>
<evidence type="ECO:0000256" key="1">
    <source>
        <dbReference type="ARBA" id="ARBA00008520"/>
    </source>
</evidence>
<dbReference type="Proteomes" id="UP000184550">
    <property type="component" value="Unassembled WGS sequence"/>
</dbReference>
<dbReference type="GO" id="GO:1901982">
    <property type="term" value="F:maltose binding"/>
    <property type="evidence" value="ECO:0007669"/>
    <property type="project" value="TreeGrafter"/>
</dbReference>
<dbReference type="CDD" id="cd14750">
    <property type="entry name" value="PBP2_TMBP"/>
    <property type="match status" value="1"/>
</dbReference>
<dbReference type="EMBL" id="CZCU02000136">
    <property type="protein sequence ID" value="VXD18357.1"/>
    <property type="molecule type" value="Genomic_DNA"/>
</dbReference>
<keyword evidence="5" id="KW-1185">Reference proteome</keyword>
<evidence type="ECO:0000256" key="2">
    <source>
        <dbReference type="ARBA" id="ARBA00022448"/>
    </source>
</evidence>
<name>A0A7Z9BQM9_9CYAN</name>
<dbReference type="GO" id="GO:0015768">
    <property type="term" value="P:maltose transport"/>
    <property type="evidence" value="ECO:0007669"/>
    <property type="project" value="TreeGrafter"/>
</dbReference>
<organism evidence="4 5">
    <name type="scientific">Planktothrix serta PCC 8927</name>
    <dbReference type="NCBI Taxonomy" id="671068"/>
    <lineage>
        <taxon>Bacteria</taxon>
        <taxon>Bacillati</taxon>
        <taxon>Cyanobacteriota</taxon>
        <taxon>Cyanophyceae</taxon>
        <taxon>Oscillatoriophycideae</taxon>
        <taxon>Oscillatoriales</taxon>
        <taxon>Microcoleaceae</taxon>
        <taxon>Planktothrix</taxon>
    </lineage>
</organism>
<accession>A0A7Z9BQM9</accession>
<dbReference type="PANTHER" id="PTHR30061:SF50">
    <property type="entry name" value="MALTOSE_MALTODEXTRIN-BINDING PERIPLASMIC PROTEIN"/>
    <property type="match status" value="1"/>
</dbReference>
<comment type="similarity">
    <text evidence="1">Belongs to the bacterial solute-binding protein 1 family.</text>
</comment>
<proteinExistence type="inferred from homology"/>
<reference evidence="4" key="1">
    <citation type="submission" date="2019-10" db="EMBL/GenBank/DDBJ databases">
        <authorList>
            <consortium name="Genoscope - CEA"/>
            <person name="William W."/>
        </authorList>
    </citation>
    <scope>NUCLEOTIDE SEQUENCE [LARGE SCALE GENOMIC DNA]</scope>
    <source>
        <strain evidence="4">BBR_PRJEB10992</strain>
    </source>
</reference>
<dbReference type="SUPFAM" id="SSF53850">
    <property type="entry name" value="Periplasmic binding protein-like II"/>
    <property type="match status" value="1"/>
</dbReference>
<dbReference type="AlphaFoldDB" id="A0A7Z9BQM9"/>
<dbReference type="OrthoDB" id="9808332at2"/>
<sequence length="449" mass="50975">MRNRQRIQSKFKTPAFNIRNKKSIFLKLKFSLFYQWGLTLLLVIIISSLTLKPAFSQQPVTVKVLVQALESTQWEPMIKSFHQTHPKIRLEVVKAPNNTNLVEDLYTSAYLLGDSPYDLAYMDVVWVQKFAAAGWLENLTEKVESEELNAYIQGDVEGGKYQDKLYRMPFRTDVGMLYYRKDLLQKAGLKPPKTFEDLINISKTIQDQNLAKWGYVWQGKQYEGLAAMFTEILQGYGGFWVNPQTQAIGLDAPESIEAVKFLRQTIKEAISPPGVTTYGEEETRRLFESGNTLFLRNWPYVYALASNSSIAGNYALQPMVHLPGKQSGACLGGWGFGISKSSKHQQEAWQVIEYFNQPAIQRQYFLETGYVPSRKSLFTDDILVNQYNYLPALLQGAENAVLRPPIPQYAQASDILQRYLSAALTGSKTPEQAMKAAADETRTLLNINL</sequence>
<dbReference type="Pfam" id="PF01547">
    <property type="entry name" value="SBP_bac_1"/>
    <property type="match status" value="1"/>
</dbReference>
<evidence type="ECO:0000313" key="4">
    <source>
        <dbReference type="EMBL" id="VXD18357.1"/>
    </source>
</evidence>
<dbReference type="Gene3D" id="3.40.190.10">
    <property type="entry name" value="Periplasmic binding protein-like II"/>
    <property type="match status" value="2"/>
</dbReference>
<keyword evidence="2" id="KW-0813">Transport</keyword>
<dbReference type="PANTHER" id="PTHR30061">
    <property type="entry name" value="MALTOSE-BINDING PERIPLASMIC PROTEIN"/>
    <property type="match status" value="1"/>
</dbReference>
<protein>
    <submittedName>
        <fullName evidence="4">Sugar ABC transporter solute-binding protein</fullName>
    </submittedName>
</protein>